<accession>A0A183D3A8</accession>
<proteinExistence type="predicted"/>
<reference evidence="3" key="1">
    <citation type="submission" date="2016-06" db="UniProtKB">
        <authorList>
            <consortium name="WormBaseParasite"/>
        </authorList>
    </citation>
    <scope>IDENTIFICATION</scope>
</reference>
<name>A0A183D3A8_9BILA</name>
<dbReference type="EMBL" id="UYRT01005323">
    <property type="protein sequence ID" value="VDK38459.1"/>
    <property type="molecule type" value="Genomic_DNA"/>
</dbReference>
<sequence>MTHSNDVCCMNCIGLQFESESHSQQHQTSNMHLFCAPYGYAINSKMVSGPGTLLDDNDDDDAAAADNDHWDVYISGTLTGW</sequence>
<evidence type="ECO:0000313" key="2">
    <source>
        <dbReference type="Proteomes" id="UP000271098"/>
    </source>
</evidence>
<evidence type="ECO:0000313" key="1">
    <source>
        <dbReference type="EMBL" id="VDK38459.1"/>
    </source>
</evidence>
<protein>
    <submittedName>
        <fullName evidence="3">C2H2-type domain-containing protein</fullName>
    </submittedName>
</protein>
<dbReference type="AlphaFoldDB" id="A0A183D3A8"/>
<evidence type="ECO:0000313" key="3">
    <source>
        <dbReference type="WBParaSite" id="GPUH_0000320401-mRNA-1"/>
    </source>
</evidence>
<dbReference type="Proteomes" id="UP000271098">
    <property type="component" value="Unassembled WGS sequence"/>
</dbReference>
<gene>
    <name evidence="1" type="ORF">GPUH_LOCUS3200</name>
</gene>
<organism evidence="3">
    <name type="scientific">Gongylonema pulchrum</name>
    <dbReference type="NCBI Taxonomy" id="637853"/>
    <lineage>
        <taxon>Eukaryota</taxon>
        <taxon>Metazoa</taxon>
        <taxon>Ecdysozoa</taxon>
        <taxon>Nematoda</taxon>
        <taxon>Chromadorea</taxon>
        <taxon>Rhabditida</taxon>
        <taxon>Spirurina</taxon>
        <taxon>Spiruromorpha</taxon>
        <taxon>Spiruroidea</taxon>
        <taxon>Gongylonematidae</taxon>
        <taxon>Gongylonema</taxon>
    </lineage>
</organism>
<reference evidence="1 2" key="2">
    <citation type="submission" date="2018-11" db="EMBL/GenBank/DDBJ databases">
        <authorList>
            <consortium name="Pathogen Informatics"/>
        </authorList>
    </citation>
    <scope>NUCLEOTIDE SEQUENCE [LARGE SCALE GENOMIC DNA]</scope>
</reference>
<keyword evidence="2" id="KW-1185">Reference proteome</keyword>
<dbReference type="WBParaSite" id="GPUH_0000320401-mRNA-1">
    <property type="protein sequence ID" value="GPUH_0000320401-mRNA-1"/>
    <property type="gene ID" value="GPUH_0000320401"/>
</dbReference>